<dbReference type="Pfam" id="PF01872">
    <property type="entry name" value="RibD_C"/>
    <property type="match status" value="1"/>
</dbReference>
<dbReference type="GO" id="GO:0008703">
    <property type="term" value="F:5-amino-6-(5-phosphoribosylamino)uracil reductase activity"/>
    <property type="evidence" value="ECO:0007669"/>
    <property type="project" value="InterPro"/>
</dbReference>
<evidence type="ECO:0000259" key="1">
    <source>
        <dbReference type="Pfam" id="PF01872"/>
    </source>
</evidence>
<dbReference type="GO" id="GO:0009231">
    <property type="term" value="P:riboflavin biosynthetic process"/>
    <property type="evidence" value="ECO:0007669"/>
    <property type="project" value="InterPro"/>
</dbReference>
<evidence type="ECO:0000313" key="2">
    <source>
        <dbReference type="EMBL" id="CAB4340622.1"/>
    </source>
</evidence>
<dbReference type="Gene3D" id="3.40.430.10">
    <property type="entry name" value="Dihydrofolate Reductase, subunit A"/>
    <property type="match status" value="1"/>
</dbReference>
<dbReference type="InterPro" id="IPR002734">
    <property type="entry name" value="RibDG_C"/>
</dbReference>
<dbReference type="SUPFAM" id="SSF53597">
    <property type="entry name" value="Dihydrofolate reductase-like"/>
    <property type="match status" value="1"/>
</dbReference>
<sequence>MPVIATLVVGADGSTSRNGNSAGVTSEIDRSQFLQRRRTADCIIIGGNTARTEPYHRTPVPVVVISRSLVNPLADNRLAHCWNLSPIKALDKAIAMFGPRVHIEAGISIINELLLQDRIDELELSITESSGGEDRIEVEELLNHFSSIKEIVSDGTRLISAKKLLD</sequence>
<gene>
    <name evidence="2" type="ORF">UFOPK3820_00928</name>
</gene>
<organism evidence="2">
    <name type="scientific">freshwater metagenome</name>
    <dbReference type="NCBI Taxonomy" id="449393"/>
    <lineage>
        <taxon>unclassified sequences</taxon>
        <taxon>metagenomes</taxon>
        <taxon>ecological metagenomes</taxon>
    </lineage>
</organism>
<reference evidence="2" key="1">
    <citation type="submission" date="2020-05" db="EMBL/GenBank/DDBJ databases">
        <authorList>
            <person name="Chiriac C."/>
            <person name="Salcher M."/>
            <person name="Ghai R."/>
            <person name="Kavagutti S V."/>
        </authorList>
    </citation>
    <scope>NUCLEOTIDE SEQUENCE</scope>
</reference>
<accession>A0A6J5ZHA9</accession>
<proteinExistence type="predicted"/>
<dbReference type="InterPro" id="IPR024072">
    <property type="entry name" value="DHFR-like_dom_sf"/>
</dbReference>
<name>A0A6J5ZHA9_9ZZZZ</name>
<feature type="domain" description="Bacterial bifunctional deaminase-reductase C-terminal" evidence="1">
    <location>
        <begin position="3"/>
        <end position="126"/>
    </location>
</feature>
<protein>
    <submittedName>
        <fullName evidence="2">Unannotated protein</fullName>
    </submittedName>
</protein>
<dbReference type="EMBL" id="CAESAB010000038">
    <property type="protein sequence ID" value="CAB4340622.1"/>
    <property type="molecule type" value="Genomic_DNA"/>
</dbReference>
<dbReference type="AlphaFoldDB" id="A0A6J5ZHA9"/>